<accession>A0A0W8FPW6</accession>
<evidence type="ECO:0000256" key="1">
    <source>
        <dbReference type="ARBA" id="ARBA00022450"/>
    </source>
</evidence>
<evidence type="ECO:0000313" key="4">
    <source>
        <dbReference type="EMBL" id="KUG22965.1"/>
    </source>
</evidence>
<gene>
    <name evidence="4" type="ORF">ASZ90_007250</name>
</gene>
<dbReference type="PROSITE" id="PS00012">
    <property type="entry name" value="PHOSPHOPANTETHEINE"/>
    <property type="match status" value="1"/>
</dbReference>
<dbReference type="PROSITE" id="PS50075">
    <property type="entry name" value="CARRIER"/>
    <property type="match status" value="1"/>
</dbReference>
<comment type="caution">
    <text evidence="4">The sequence shown here is derived from an EMBL/GenBank/DDBJ whole genome shotgun (WGS) entry which is preliminary data.</text>
</comment>
<dbReference type="EMBL" id="LNQE01000929">
    <property type="protein sequence ID" value="KUG22965.1"/>
    <property type="molecule type" value="Genomic_DNA"/>
</dbReference>
<feature type="domain" description="Carrier" evidence="3">
    <location>
        <begin position="2"/>
        <end position="86"/>
    </location>
</feature>
<organism evidence="4">
    <name type="scientific">hydrocarbon metagenome</name>
    <dbReference type="NCBI Taxonomy" id="938273"/>
    <lineage>
        <taxon>unclassified sequences</taxon>
        <taxon>metagenomes</taxon>
        <taxon>ecological metagenomes</taxon>
    </lineage>
</organism>
<keyword evidence="1" id="KW-0596">Phosphopantetheine</keyword>
<dbReference type="Gene3D" id="1.10.1200.10">
    <property type="entry name" value="ACP-like"/>
    <property type="match status" value="1"/>
</dbReference>
<dbReference type="AlphaFoldDB" id="A0A0W8FPW6"/>
<dbReference type="Pfam" id="PF00550">
    <property type="entry name" value="PP-binding"/>
    <property type="match status" value="1"/>
</dbReference>
<name>A0A0W8FPW6_9ZZZZ</name>
<keyword evidence="2" id="KW-0597">Phosphoprotein</keyword>
<evidence type="ECO:0000259" key="3">
    <source>
        <dbReference type="PROSITE" id="PS50075"/>
    </source>
</evidence>
<protein>
    <submittedName>
        <fullName evidence="4">Acyl carrier protein (Acp1)</fullName>
    </submittedName>
</protein>
<dbReference type="InterPro" id="IPR009081">
    <property type="entry name" value="PP-bd_ACP"/>
</dbReference>
<reference evidence="4" key="1">
    <citation type="journal article" date="2015" name="Proc. Natl. Acad. Sci. U.S.A.">
        <title>Networks of energetic and metabolic interactions define dynamics in microbial communities.</title>
        <authorList>
            <person name="Embree M."/>
            <person name="Liu J.K."/>
            <person name="Al-Bassam M.M."/>
            <person name="Zengler K."/>
        </authorList>
    </citation>
    <scope>NUCLEOTIDE SEQUENCE</scope>
</reference>
<dbReference type="InterPro" id="IPR006162">
    <property type="entry name" value="Ppantetheine_attach_site"/>
</dbReference>
<proteinExistence type="predicted"/>
<sequence length="89" mass="9805">MSQIEKMISELKVKIIDTLGLIDVGPEDIKDDERLVGGDLGIDSIDVLELVMMIEKDYGVKIDNKQLGVKVFASVRALATHISNNHKKG</sequence>
<dbReference type="SUPFAM" id="SSF47336">
    <property type="entry name" value="ACP-like"/>
    <property type="match status" value="1"/>
</dbReference>
<dbReference type="InterPro" id="IPR036736">
    <property type="entry name" value="ACP-like_sf"/>
</dbReference>
<evidence type="ECO:0000256" key="2">
    <source>
        <dbReference type="ARBA" id="ARBA00022553"/>
    </source>
</evidence>